<dbReference type="EMBL" id="ALIE01000178">
    <property type="protein sequence ID" value="EJS41790.1"/>
    <property type="molecule type" value="Genomic_DNA"/>
</dbReference>
<evidence type="ECO:0000256" key="1">
    <source>
        <dbReference type="SAM" id="MobiDB-lite"/>
    </source>
</evidence>
<protein>
    <submittedName>
        <fullName evidence="2">Pex15p</fullName>
    </submittedName>
</protein>
<evidence type="ECO:0000313" key="2">
    <source>
        <dbReference type="EMBL" id="EJS41790.1"/>
    </source>
</evidence>
<organism evidence="2 3">
    <name type="scientific">Saccharomyces arboricola (strain H-6 / AS 2.3317 / CBS 10644)</name>
    <name type="common">Yeast</name>
    <dbReference type="NCBI Taxonomy" id="1160507"/>
    <lineage>
        <taxon>Eukaryota</taxon>
        <taxon>Fungi</taxon>
        <taxon>Dikarya</taxon>
        <taxon>Ascomycota</taxon>
        <taxon>Saccharomycotina</taxon>
        <taxon>Saccharomycetes</taxon>
        <taxon>Saccharomycetales</taxon>
        <taxon>Saccharomycetaceae</taxon>
        <taxon>Saccharomyces</taxon>
    </lineage>
</organism>
<gene>
    <name evidence="2" type="ORF">SU7_3153</name>
</gene>
<sequence>MAASEIMNNVPTYALDSSLRDLLNDDLFNKNDETTNSRNDEINEIFQECLNFFIKREINNCLEKMSEAGFIDLAVFKANSMILDLFISACDIVPNLNELGLTLKGEILNAFTLDDPRCIEIQKIIFKDLNKLLVINKFFRCCIKVIQLNEDDCMKREGYILEIESIISNFIFSYTTKMRTTVDIFGLQELIEIFILQVKVRLEHKKLSEKLYWTLCKTSTSLSPTLQGLYLSKDVSIENAVLASINNKLQKDKMKYKDKQKGVKQKLHHFQEPLLHDDSKEQSMVENEPNQRNSTDGVVDYSGTIPHKAKNDITVFTGSFWTALKHHFTGKLLNKNGLLLGGLLLILCVKRYKSLMAIFRHVPTAFRSVYPHIVGLLKLLASI</sequence>
<dbReference type="AlphaFoldDB" id="J8PI53"/>
<keyword evidence="3" id="KW-1185">Reference proteome</keyword>
<dbReference type="Proteomes" id="UP000006968">
    <property type="component" value="Chromosome XV"/>
</dbReference>
<name>J8PI53_SACAR</name>
<dbReference type="OrthoDB" id="4067660at2759"/>
<feature type="compositionally biased region" description="Polar residues" evidence="1">
    <location>
        <begin position="284"/>
        <end position="296"/>
    </location>
</feature>
<comment type="caution">
    <text evidence="2">The sequence shown here is derived from an EMBL/GenBank/DDBJ whole genome shotgun (WGS) entry which is preliminary data.</text>
</comment>
<feature type="region of interest" description="Disordered" evidence="1">
    <location>
        <begin position="278"/>
        <end position="297"/>
    </location>
</feature>
<reference evidence="2 3" key="1">
    <citation type="journal article" date="2013" name="BMC Genomics">
        <title>High quality de novo sequencing and assembly of the Saccharomyces arboricolus genome.</title>
        <authorList>
            <person name="Liti G."/>
            <person name="Nguyen Ba A.N."/>
            <person name="Blythe M."/>
            <person name="Mueller C.A."/>
            <person name="Bergstroem A."/>
            <person name="Cubillos F.A."/>
            <person name="Dafhnis-Calas F."/>
            <person name="Khoshraftar S."/>
            <person name="Malla S."/>
            <person name="Mehta N."/>
            <person name="Siow C.C."/>
            <person name="Warringer J."/>
            <person name="Moses A.M."/>
            <person name="Louis E.J."/>
            <person name="Nieduszynski C.A."/>
        </authorList>
    </citation>
    <scope>NUCLEOTIDE SEQUENCE [LARGE SCALE GENOMIC DNA]</scope>
    <source>
        <strain evidence="3">H-6 / AS 2.3317 / CBS 10644</strain>
    </source>
</reference>
<proteinExistence type="predicted"/>
<dbReference type="HOGENOM" id="CLU_057737_0_0_1"/>
<evidence type="ECO:0000313" key="3">
    <source>
        <dbReference type="Proteomes" id="UP000006968"/>
    </source>
</evidence>
<accession>J8PI53</accession>